<dbReference type="RefSeq" id="WP_169927971.1">
    <property type="nucleotide sequence ID" value="NZ_CP012333.1"/>
</dbReference>
<organism evidence="4 5">
    <name type="scientific">Labilithrix luteola</name>
    <dbReference type="NCBI Taxonomy" id="1391654"/>
    <lineage>
        <taxon>Bacteria</taxon>
        <taxon>Pseudomonadati</taxon>
        <taxon>Myxococcota</taxon>
        <taxon>Polyangia</taxon>
        <taxon>Polyangiales</taxon>
        <taxon>Labilitrichaceae</taxon>
        <taxon>Labilithrix</taxon>
    </lineage>
</organism>
<dbReference type="EMBL" id="CP012333">
    <property type="protein sequence ID" value="AKU99829.1"/>
    <property type="molecule type" value="Genomic_DNA"/>
</dbReference>
<dbReference type="SUPFAM" id="SSF48403">
    <property type="entry name" value="Ankyrin repeat"/>
    <property type="match status" value="1"/>
</dbReference>
<protein>
    <submittedName>
        <fullName evidence="4">Putative ankyrin-like protein</fullName>
    </submittedName>
</protein>
<feature type="repeat" description="ANK" evidence="3">
    <location>
        <begin position="169"/>
        <end position="201"/>
    </location>
</feature>
<dbReference type="InterPro" id="IPR036770">
    <property type="entry name" value="Ankyrin_rpt-contain_sf"/>
</dbReference>
<dbReference type="AlphaFoldDB" id="A0A0K1Q388"/>
<feature type="repeat" description="ANK" evidence="3">
    <location>
        <begin position="67"/>
        <end position="99"/>
    </location>
</feature>
<proteinExistence type="predicted"/>
<dbReference type="PROSITE" id="PS50088">
    <property type="entry name" value="ANK_REPEAT"/>
    <property type="match status" value="5"/>
</dbReference>
<feature type="repeat" description="ANK" evidence="3">
    <location>
        <begin position="239"/>
        <end position="271"/>
    </location>
</feature>
<dbReference type="InterPro" id="IPR002110">
    <property type="entry name" value="Ankyrin_rpt"/>
</dbReference>
<evidence type="ECO:0000313" key="4">
    <source>
        <dbReference type="EMBL" id="AKU99829.1"/>
    </source>
</evidence>
<evidence type="ECO:0000256" key="1">
    <source>
        <dbReference type="ARBA" id="ARBA00022737"/>
    </source>
</evidence>
<feature type="repeat" description="ANK" evidence="3">
    <location>
        <begin position="34"/>
        <end position="66"/>
    </location>
</feature>
<keyword evidence="5" id="KW-1185">Reference proteome</keyword>
<dbReference type="Pfam" id="PF13857">
    <property type="entry name" value="Ank_5"/>
    <property type="match status" value="1"/>
</dbReference>
<gene>
    <name evidence="4" type="ORF">AKJ09_06493</name>
</gene>
<keyword evidence="1" id="KW-0677">Repeat</keyword>
<dbReference type="Proteomes" id="UP000064967">
    <property type="component" value="Chromosome"/>
</dbReference>
<dbReference type="PRINTS" id="PR01415">
    <property type="entry name" value="ANKYRIN"/>
</dbReference>
<evidence type="ECO:0000313" key="5">
    <source>
        <dbReference type="Proteomes" id="UP000064967"/>
    </source>
</evidence>
<dbReference type="SMART" id="SM00248">
    <property type="entry name" value="ANK"/>
    <property type="match status" value="6"/>
</dbReference>
<keyword evidence="2 3" id="KW-0040">ANK repeat</keyword>
<dbReference type="PROSITE" id="PS50297">
    <property type="entry name" value="ANK_REP_REGION"/>
    <property type="match status" value="5"/>
</dbReference>
<feature type="repeat" description="ANK" evidence="3">
    <location>
        <begin position="272"/>
        <end position="304"/>
    </location>
</feature>
<sequence>MPIANAFEPAETGNVEALLAALKSGAPIETGGDRGDSPLIGAAGRGHLACVEVLIAHGAKLDHANDGGATALIAAAHRGHAEVVAALASAGANVEHMNDAGVTALFACLKNPNLEADKSLAVARALLAGKANPNQSTRSGKLPLGASKTAAIAELLVDAGAAIDSKDSDGKTALHHAARDGAGEVVVWLLGRGASADVVDSDGATPLVEGVKGLAFAKALDAFVALAKATTLRGSKGYRGQTALSMAAEAGEAGVVQALLGDGAELEIGDNAGMTPLIWAAYRNHAQVVELLLRAGAKKNTQDNDGLTARGHVEKAIATPPKVSRLRKTPAEPVDRNQVLALLED</sequence>
<dbReference type="STRING" id="1391654.AKJ09_06493"/>
<dbReference type="PANTHER" id="PTHR24198">
    <property type="entry name" value="ANKYRIN REPEAT AND PROTEIN KINASE DOMAIN-CONTAINING PROTEIN"/>
    <property type="match status" value="1"/>
</dbReference>
<evidence type="ECO:0000256" key="3">
    <source>
        <dbReference type="PROSITE-ProRule" id="PRU00023"/>
    </source>
</evidence>
<name>A0A0K1Q388_9BACT</name>
<dbReference type="Pfam" id="PF12796">
    <property type="entry name" value="Ank_2"/>
    <property type="match status" value="2"/>
</dbReference>
<dbReference type="PANTHER" id="PTHR24198:SF165">
    <property type="entry name" value="ANKYRIN REPEAT-CONTAINING PROTEIN-RELATED"/>
    <property type="match status" value="1"/>
</dbReference>
<accession>A0A0K1Q388</accession>
<dbReference type="Gene3D" id="1.25.40.20">
    <property type="entry name" value="Ankyrin repeat-containing domain"/>
    <property type="match status" value="4"/>
</dbReference>
<reference evidence="4 5" key="1">
    <citation type="submission" date="2015-08" db="EMBL/GenBank/DDBJ databases">
        <authorList>
            <person name="Babu N.S."/>
            <person name="Beckwith C.J."/>
            <person name="Beseler K.G."/>
            <person name="Brison A."/>
            <person name="Carone J.V."/>
            <person name="Caskin T.P."/>
            <person name="Diamond M."/>
            <person name="Durham M.E."/>
            <person name="Foxe J.M."/>
            <person name="Go M."/>
            <person name="Henderson B.A."/>
            <person name="Jones I.B."/>
            <person name="McGettigan J.A."/>
            <person name="Micheletti S.J."/>
            <person name="Nasrallah M.E."/>
            <person name="Ortiz D."/>
            <person name="Piller C.R."/>
            <person name="Privatt S.R."/>
            <person name="Schneider S.L."/>
            <person name="Sharp S."/>
            <person name="Smith T.C."/>
            <person name="Stanton J.D."/>
            <person name="Ullery H.E."/>
            <person name="Wilson R.J."/>
            <person name="Serrano M.G."/>
            <person name="Buck G."/>
            <person name="Lee V."/>
            <person name="Wang Y."/>
            <person name="Carvalho R."/>
            <person name="Voegtly L."/>
            <person name="Shi R."/>
            <person name="Duckworth R."/>
            <person name="Johnson A."/>
            <person name="Loviza R."/>
            <person name="Walstead R."/>
            <person name="Shah Z."/>
            <person name="Kiflezghi M."/>
            <person name="Wade K."/>
            <person name="Ball S.L."/>
            <person name="Bradley K.W."/>
            <person name="Asai D.J."/>
            <person name="Bowman C.A."/>
            <person name="Russell D.A."/>
            <person name="Pope W.H."/>
            <person name="Jacobs-Sera D."/>
            <person name="Hendrix R.W."/>
            <person name="Hatfull G.F."/>
        </authorList>
    </citation>
    <scope>NUCLEOTIDE SEQUENCE [LARGE SCALE GENOMIC DNA]</scope>
    <source>
        <strain evidence="4 5">DSM 27648</strain>
    </source>
</reference>
<evidence type="ECO:0000256" key="2">
    <source>
        <dbReference type="ARBA" id="ARBA00023043"/>
    </source>
</evidence>
<dbReference type="KEGG" id="llu:AKJ09_06493"/>